<dbReference type="VEuPathDB" id="VectorBase:LOC119171601"/>
<evidence type="ECO:0000313" key="2">
    <source>
        <dbReference type="EMBL" id="KAH8022950.1"/>
    </source>
</evidence>
<dbReference type="EMBL" id="JABSTU010000008">
    <property type="protein sequence ID" value="KAH8022950.1"/>
    <property type="molecule type" value="Genomic_DNA"/>
</dbReference>
<organism evidence="2 3">
    <name type="scientific">Rhipicephalus microplus</name>
    <name type="common">Cattle tick</name>
    <name type="synonym">Boophilus microplus</name>
    <dbReference type="NCBI Taxonomy" id="6941"/>
    <lineage>
        <taxon>Eukaryota</taxon>
        <taxon>Metazoa</taxon>
        <taxon>Ecdysozoa</taxon>
        <taxon>Arthropoda</taxon>
        <taxon>Chelicerata</taxon>
        <taxon>Arachnida</taxon>
        <taxon>Acari</taxon>
        <taxon>Parasitiformes</taxon>
        <taxon>Ixodida</taxon>
        <taxon>Ixodoidea</taxon>
        <taxon>Ixodidae</taxon>
        <taxon>Rhipicephalinae</taxon>
        <taxon>Rhipicephalus</taxon>
        <taxon>Boophilus</taxon>
    </lineage>
</organism>
<dbReference type="AlphaFoldDB" id="A0A9J6DM07"/>
<feature type="region of interest" description="Disordered" evidence="1">
    <location>
        <begin position="390"/>
        <end position="466"/>
    </location>
</feature>
<dbReference type="Proteomes" id="UP000821866">
    <property type="component" value="Chromosome 6"/>
</dbReference>
<dbReference type="SUPFAM" id="SSF53098">
    <property type="entry name" value="Ribonuclease H-like"/>
    <property type="match status" value="1"/>
</dbReference>
<dbReference type="InterPro" id="IPR036397">
    <property type="entry name" value="RNaseH_sf"/>
</dbReference>
<dbReference type="InterPro" id="IPR012337">
    <property type="entry name" value="RNaseH-like_sf"/>
</dbReference>
<feature type="region of interest" description="Disordered" evidence="1">
    <location>
        <begin position="86"/>
        <end position="225"/>
    </location>
</feature>
<comment type="caution">
    <text evidence="2">The sequence shown here is derived from an EMBL/GenBank/DDBJ whole genome shotgun (WGS) entry which is preliminary data.</text>
</comment>
<accession>A0A9J6DM07</accession>
<name>A0A9J6DM07_RHIMP</name>
<reference evidence="2" key="2">
    <citation type="submission" date="2021-09" db="EMBL/GenBank/DDBJ databases">
        <authorList>
            <person name="Jia N."/>
            <person name="Wang J."/>
            <person name="Shi W."/>
            <person name="Du L."/>
            <person name="Sun Y."/>
            <person name="Zhan W."/>
            <person name="Jiang J."/>
            <person name="Wang Q."/>
            <person name="Zhang B."/>
            <person name="Ji P."/>
            <person name="Sakyi L.B."/>
            <person name="Cui X."/>
            <person name="Yuan T."/>
            <person name="Jiang B."/>
            <person name="Yang W."/>
            <person name="Lam T.T.-Y."/>
            <person name="Chang Q."/>
            <person name="Ding S."/>
            <person name="Wang X."/>
            <person name="Zhu J."/>
            <person name="Ruan X."/>
            <person name="Zhao L."/>
            <person name="Wei J."/>
            <person name="Que T."/>
            <person name="Du C."/>
            <person name="Cheng J."/>
            <person name="Dai P."/>
            <person name="Han X."/>
            <person name="Huang E."/>
            <person name="Gao Y."/>
            <person name="Liu J."/>
            <person name="Shao H."/>
            <person name="Ye R."/>
            <person name="Li L."/>
            <person name="Wei W."/>
            <person name="Wang X."/>
            <person name="Wang C."/>
            <person name="Huo Q."/>
            <person name="Li W."/>
            <person name="Guo W."/>
            <person name="Chen H."/>
            <person name="Chen S."/>
            <person name="Zhou L."/>
            <person name="Zhou L."/>
            <person name="Ni X."/>
            <person name="Tian J."/>
            <person name="Zhou Y."/>
            <person name="Sheng Y."/>
            <person name="Liu T."/>
            <person name="Pan Y."/>
            <person name="Xia L."/>
            <person name="Li J."/>
            <person name="Zhao F."/>
            <person name="Cao W."/>
        </authorList>
    </citation>
    <scope>NUCLEOTIDE SEQUENCE</scope>
    <source>
        <strain evidence="2">Rmic-2018</strain>
        <tissue evidence="2">Larvae</tissue>
    </source>
</reference>
<feature type="region of interest" description="Disordered" evidence="1">
    <location>
        <begin position="26"/>
        <end position="49"/>
    </location>
</feature>
<dbReference type="Gene3D" id="3.30.420.10">
    <property type="entry name" value="Ribonuclease H-like superfamily/Ribonuclease H"/>
    <property type="match status" value="1"/>
</dbReference>
<evidence type="ECO:0008006" key="4">
    <source>
        <dbReference type="Google" id="ProtNLM"/>
    </source>
</evidence>
<reference evidence="2" key="1">
    <citation type="journal article" date="2020" name="Cell">
        <title>Large-Scale Comparative Analyses of Tick Genomes Elucidate Their Genetic Diversity and Vector Capacities.</title>
        <authorList>
            <consortium name="Tick Genome and Microbiome Consortium (TIGMIC)"/>
            <person name="Jia N."/>
            <person name="Wang J."/>
            <person name="Shi W."/>
            <person name="Du L."/>
            <person name="Sun Y."/>
            <person name="Zhan W."/>
            <person name="Jiang J.F."/>
            <person name="Wang Q."/>
            <person name="Zhang B."/>
            <person name="Ji P."/>
            <person name="Bell-Sakyi L."/>
            <person name="Cui X.M."/>
            <person name="Yuan T.T."/>
            <person name="Jiang B.G."/>
            <person name="Yang W.F."/>
            <person name="Lam T.T."/>
            <person name="Chang Q.C."/>
            <person name="Ding S.J."/>
            <person name="Wang X.J."/>
            <person name="Zhu J.G."/>
            <person name="Ruan X.D."/>
            <person name="Zhao L."/>
            <person name="Wei J.T."/>
            <person name="Ye R.Z."/>
            <person name="Que T.C."/>
            <person name="Du C.H."/>
            <person name="Zhou Y.H."/>
            <person name="Cheng J.X."/>
            <person name="Dai P.F."/>
            <person name="Guo W.B."/>
            <person name="Han X.H."/>
            <person name="Huang E.J."/>
            <person name="Li L.F."/>
            <person name="Wei W."/>
            <person name="Gao Y.C."/>
            <person name="Liu J.Z."/>
            <person name="Shao H.Z."/>
            <person name="Wang X."/>
            <person name="Wang C.C."/>
            <person name="Yang T.C."/>
            <person name="Huo Q.B."/>
            <person name="Li W."/>
            <person name="Chen H.Y."/>
            <person name="Chen S.E."/>
            <person name="Zhou L.G."/>
            <person name="Ni X.B."/>
            <person name="Tian J.H."/>
            <person name="Sheng Y."/>
            <person name="Liu T."/>
            <person name="Pan Y.S."/>
            <person name="Xia L.Y."/>
            <person name="Li J."/>
            <person name="Zhao F."/>
            <person name="Cao W.C."/>
        </authorList>
    </citation>
    <scope>NUCLEOTIDE SEQUENCE</scope>
    <source>
        <strain evidence="2">Rmic-2018</strain>
    </source>
</reference>
<gene>
    <name evidence="2" type="ORF">HPB51_006380</name>
</gene>
<sequence>MSLTPADPAAANHCCVATSEMPPLTSTVANDGPIPPKPPLLRKTATPTRPRRRHCFQLRREGHQPFGSVCLSACDCFCAEPIRRADETTSPNNRSDDPKSSRRRRCYSRHERDKRKSETRAPRSVCRKRKAYRGSEANTPKPGAVGRRVETRSASATRPVRRRFSPLRRNDADVRRRRGERGPAHVAARPPRNDRCRQRNPPKSRAAPAQSRVLSRRGPGAQEIGRDIARHLVVLPLPRNVHPQRNEERRVARALAETHASDSTAVYVDAAKHQYRPHTYVALVVRAPDGKLLNACKVRATSAEQAEEATIALALNGTPEVTTILSDSRTAIANLGRGSIGTPAASLLPRSKSTTKHLRWFPAHVGAIPGGAANRNEMADAVARELAHRAAPPSYAEEVEPPDSDPPLDYGSILQRYREGRRALPGPHPRREGVLLRQDRHGAHARPGPTRVPRTKVRSAVSVREN</sequence>
<feature type="compositionally biased region" description="Basic and acidic residues" evidence="1">
    <location>
        <begin position="108"/>
        <end position="121"/>
    </location>
</feature>
<keyword evidence="3" id="KW-1185">Reference proteome</keyword>
<proteinExistence type="predicted"/>
<protein>
    <recommendedName>
        <fullName evidence="4">Tick transposon</fullName>
    </recommendedName>
</protein>
<evidence type="ECO:0000256" key="1">
    <source>
        <dbReference type="SAM" id="MobiDB-lite"/>
    </source>
</evidence>
<dbReference type="GO" id="GO:0003676">
    <property type="term" value="F:nucleic acid binding"/>
    <property type="evidence" value="ECO:0007669"/>
    <property type="project" value="InterPro"/>
</dbReference>
<evidence type="ECO:0000313" key="3">
    <source>
        <dbReference type="Proteomes" id="UP000821866"/>
    </source>
</evidence>
<feature type="compositionally biased region" description="Basic and acidic residues" evidence="1">
    <location>
        <begin position="429"/>
        <end position="442"/>
    </location>
</feature>